<name>A0A834J0S1_VESGE</name>
<dbReference type="Proteomes" id="UP000617340">
    <property type="component" value="Unassembled WGS sequence"/>
</dbReference>
<keyword evidence="1" id="KW-0175">Coiled coil</keyword>
<accession>A0A834J0S1</accession>
<dbReference type="Pfam" id="PF00429">
    <property type="entry name" value="TLV_coat"/>
    <property type="match status" value="2"/>
</dbReference>
<comment type="caution">
    <text evidence="2">The sequence shown here is derived from an EMBL/GenBank/DDBJ whole genome shotgun (WGS) entry which is preliminary data.</text>
</comment>
<dbReference type="SUPFAM" id="SSF58069">
    <property type="entry name" value="Virus ectodomain"/>
    <property type="match status" value="1"/>
</dbReference>
<dbReference type="PANTHER" id="PTHR10424:SF72">
    <property type="entry name" value="BC035947 PROTEIN-RELATED"/>
    <property type="match status" value="1"/>
</dbReference>
<dbReference type="EMBL" id="JACSDZ010000047">
    <property type="protein sequence ID" value="KAF7378539.1"/>
    <property type="molecule type" value="Genomic_DNA"/>
</dbReference>
<dbReference type="PANTHER" id="PTHR10424">
    <property type="entry name" value="VIRAL ENVELOPE PROTEIN"/>
    <property type="match status" value="1"/>
</dbReference>
<evidence type="ECO:0000256" key="1">
    <source>
        <dbReference type="SAM" id="Coils"/>
    </source>
</evidence>
<proteinExistence type="predicted"/>
<evidence type="ECO:0000313" key="2">
    <source>
        <dbReference type="EMBL" id="KAF7378539.1"/>
    </source>
</evidence>
<sequence length="335" mass="37321">MEIGCKDPGLIFQIKLLKEIPNKHKASIGPNPQLHHPPAKVQPTARLSPSTVELITPHVQMSTPYQLTMLPGPKLSTELLLSILNASALVLVVKKQEDGSPDFEECWMCFSAIPPFYEGIALFNNFTLLNDEEQLLFEPIKITLTEVSGIGNCVVGPHMILPLQLQNICNDTIVVNNTYKYLLARNDTFLACSLGLTRYLVNEDFIKRKDYCVLIQLFPNLRIHDSGTGTGIASLVTSQQNVQRYHEINAAISQDLEDLREGIDQLTDSLASLSEVVLQNRKGLDLLLLQQGGLCAALREKCCVYVDKTGIVKDNLAKVKASLDKRKQERKQQES</sequence>
<keyword evidence="3" id="KW-1185">Reference proteome</keyword>
<reference evidence="2" key="1">
    <citation type="journal article" date="2020" name="G3 (Bethesda)">
        <title>High-Quality Assemblies for Three Invasive Social Wasps from the &lt;i&gt;Vespula&lt;/i&gt; Genus.</title>
        <authorList>
            <person name="Harrop T.W.R."/>
            <person name="Guhlin J."/>
            <person name="McLaughlin G.M."/>
            <person name="Permina E."/>
            <person name="Stockwell P."/>
            <person name="Gilligan J."/>
            <person name="Le Lec M.F."/>
            <person name="Gruber M.A.M."/>
            <person name="Quinn O."/>
            <person name="Lovegrove M."/>
            <person name="Duncan E.J."/>
            <person name="Remnant E.J."/>
            <person name="Van Eeckhoven J."/>
            <person name="Graham B."/>
            <person name="Knapp R.A."/>
            <person name="Langford K.W."/>
            <person name="Kronenberg Z."/>
            <person name="Press M.O."/>
            <person name="Eacker S.M."/>
            <person name="Wilson-Rankin E.E."/>
            <person name="Purcell J."/>
            <person name="Lester P.J."/>
            <person name="Dearden P.K."/>
        </authorList>
    </citation>
    <scope>NUCLEOTIDE SEQUENCE</scope>
    <source>
        <strain evidence="2">Linc-1</strain>
    </source>
</reference>
<feature type="coiled-coil region" evidence="1">
    <location>
        <begin position="249"/>
        <end position="276"/>
    </location>
</feature>
<dbReference type="AlphaFoldDB" id="A0A834J0S1"/>
<evidence type="ECO:0000313" key="3">
    <source>
        <dbReference type="Proteomes" id="UP000617340"/>
    </source>
</evidence>
<gene>
    <name evidence="2" type="ORF">HZH68_017178</name>
</gene>
<protein>
    <submittedName>
        <fullName evidence="2">Uncharacterized protein</fullName>
    </submittedName>
</protein>
<dbReference type="Gene3D" id="1.10.287.210">
    <property type="match status" value="1"/>
</dbReference>
<organism evidence="2 3">
    <name type="scientific">Vespula germanica</name>
    <name type="common">German yellow jacket</name>
    <name type="synonym">Paravespula germanica</name>
    <dbReference type="NCBI Taxonomy" id="30212"/>
    <lineage>
        <taxon>Eukaryota</taxon>
        <taxon>Metazoa</taxon>
        <taxon>Ecdysozoa</taxon>
        <taxon>Arthropoda</taxon>
        <taxon>Hexapoda</taxon>
        <taxon>Insecta</taxon>
        <taxon>Pterygota</taxon>
        <taxon>Neoptera</taxon>
        <taxon>Endopterygota</taxon>
        <taxon>Hymenoptera</taxon>
        <taxon>Apocrita</taxon>
        <taxon>Aculeata</taxon>
        <taxon>Vespoidea</taxon>
        <taxon>Vespidae</taxon>
        <taxon>Vespinae</taxon>
        <taxon>Vespula</taxon>
    </lineage>
</organism>
<dbReference type="InterPro" id="IPR018154">
    <property type="entry name" value="TLV/ENV_coat_polyprotein"/>
</dbReference>